<accession>A0ABP8D0N2</accession>
<evidence type="ECO:0000259" key="1">
    <source>
        <dbReference type="Pfam" id="PF08241"/>
    </source>
</evidence>
<keyword evidence="3" id="KW-1185">Reference proteome</keyword>
<reference evidence="3" key="1">
    <citation type="journal article" date="2019" name="Int. J. Syst. Evol. Microbiol.">
        <title>The Global Catalogue of Microorganisms (GCM) 10K type strain sequencing project: providing services to taxonomists for standard genome sequencing and annotation.</title>
        <authorList>
            <consortium name="The Broad Institute Genomics Platform"/>
            <consortium name="The Broad Institute Genome Sequencing Center for Infectious Disease"/>
            <person name="Wu L."/>
            <person name="Ma J."/>
        </authorList>
    </citation>
    <scope>NUCLEOTIDE SEQUENCE [LARGE SCALE GENOMIC DNA]</scope>
    <source>
        <strain evidence="3">JCM 17441</strain>
    </source>
</reference>
<gene>
    <name evidence="2" type="ORF">GCM10022255_014240</name>
</gene>
<dbReference type="PANTHER" id="PTHR43591">
    <property type="entry name" value="METHYLTRANSFERASE"/>
    <property type="match status" value="1"/>
</dbReference>
<evidence type="ECO:0000313" key="3">
    <source>
        <dbReference type="Proteomes" id="UP001500620"/>
    </source>
</evidence>
<dbReference type="RefSeq" id="WP_345122537.1">
    <property type="nucleotide sequence ID" value="NZ_BAABAT010000003.1"/>
</dbReference>
<evidence type="ECO:0000313" key="2">
    <source>
        <dbReference type="EMBL" id="GAA4245726.1"/>
    </source>
</evidence>
<proteinExistence type="predicted"/>
<dbReference type="Gene3D" id="3.40.50.150">
    <property type="entry name" value="Vaccinia Virus protein VP39"/>
    <property type="match status" value="1"/>
</dbReference>
<dbReference type="PANTHER" id="PTHR43591:SF24">
    <property type="entry name" value="2-METHOXY-6-POLYPRENYL-1,4-BENZOQUINOL METHYLASE, MITOCHONDRIAL"/>
    <property type="match status" value="1"/>
</dbReference>
<organism evidence="2 3">
    <name type="scientific">Dactylosporangium darangshiense</name>
    <dbReference type="NCBI Taxonomy" id="579108"/>
    <lineage>
        <taxon>Bacteria</taxon>
        <taxon>Bacillati</taxon>
        <taxon>Actinomycetota</taxon>
        <taxon>Actinomycetes</taxon>
        <taxon>Micromonosporales</taxon>
        <taxon>Micromonosporaceae</taxon>
        <taxon>Dactylosporangium</taxon>
    </lineage>
</organism>
<name>A0ABP8D0N2_9ACTN</name>
<comment type="caution">
    <text evidence="2">The sequence shown here is derived from an EMBL/GenBank/DDBJ whole genome shotgun (WGS) entry which is preliminary data.</text>
</comment>
<dbReference type="CDD" id="cd02440">
    <property type="entry name" value="AdoMet_MTases"/>
    <property type="match status" value="1"/>
</dbReference>
<dbReference type="InterPro" id="IPR013216">
    <property type="entry name" value="Methyltransf_11"/>
</dbReference>
<sequence length="267" mass="28663">MTSENTAGPTRGEASSTAARGAAYFDQWYADMAASPARDAIVARALGLPPQLQFASALTWQALADVTEALRLPPDGLLLDIACGRGGYGIEVAHRRGTRLIGVDFSAVALEQARSIAASRLQHGRAEFRIGTLVASGLESGIADGIMCVDAVQFAEPPLHALTEFRRLLMPGGRLALTCWEPADPTDERVLPRIRAVALRRDLPAAGFVDVEVHDRPEWRAAERALWEEALAADPSDPAVESLQAEGRRSLEAFDSLRRVFATATAP</sequence>
<dbReference type="EMBL" id="BAABAT010000003">
    <property type="protein sequence ID" value="GAA4245726.1"/>
    <property type="molecule type" value="Genomic_DNA"/>
</dbReference>
<dbReference type="InterPro" id="IPR029063">
    <property type="entry name" value="SAM-dependent_MTases_sf"/>
</dbReference>
<dbReference type="SUPFAM" id="SSF53335">
    <property type="entry name" value="S-adenosyl-L-methionine-dependent methyltransferases"/>
    <property type="match status" value="1"/>
</dbReference>
<protein>
    <recommendedName>
        <fullName evidence="1">Methyltransferase type 11 domain-containing protein</fullName>
    </recommendedName>
</protein>
<dbReference type="Pfam" id="PF08241">
    <property type="entry name" value="Methyltransf_11"/>
    <property type="match status" value="1"/>
</dbReference>
<feature type="domain" description="Methyltransferase type 11" evidence="1">
    <location>
        <begin position="79"/>
        <end position="176"/>
    </location>
</feature>
<dbReference type="Proteomes" id="UP001500620">
    <property type="component" value="Unassembled WGS sequence"/>
</dbReference>